<reference evidence="1" key="1">
    <citation type="submission" date="2023-06" db="EMBL/GenBank/DDBJ databases">
        <title>Genome-scale phylogeny and comparative genomics of the fungal order Sordariales.</title>
        <authorList>
            <consortium name="Lawrence Berkeley National Laboratory"/>
            <person name="Hensen N."/>
            <person name="Bonometti L."/>
            <person name="Westerberg I."/>
            <person name="Brannstrom I.O."/>
            <person name="Guillou S."/>
            <person name="Cros-Aarteil S."/>
            <person name="Calhoun S."/>
            <person name="Haridas S."/>
            <person name="Kuo A."/>
            <person name="Mondo S."/>
            <person name="Pangilinan J."/>
            <person name="Riley R."/>
            <person name="LaButti K."/>
            <person name="Andreopoulos B."/>
            <person name="Lipzen A."/>
            <person name="Chen C."/>
            <person name="Yanf M."/>
            <person name="Daum C."/>
            <person name="Ng V."/>
            <person name="Clum A."/>
            <person name="Steindorff A."/>
            <person name="Ohm R."/>
            <person name="Martin F."/>
            <person name="Silar P."/>
            <person name="Natvig D."/>
            <person name="Lalanne C."/>
            <person name="Gautier V."/>
            <person name="Ament-velasquez S.L."/>
            <person name="Kruys A."/>
            <person name="Hutchinson M.I."/>
            <person name="Powell A.J."/>
            <person name="Barry K."/>
            <person name="Miller A.N."/>
            <person name="Grigoriev I.V."/>
            <person name="Debuchy R."/>
            <person name="Gladieux P."/>
            <person name="Thoren M.H."/>
            <person name="Johannesson H."/>
        </authorList>
    </citation>
    <scope>NUCLEOTIDE SEQUENCE</scope>
    <source>
        <strain evidence="1">SMH3391-2</strain>
    </source>
</reference>
<sequence length="177" mass="19714">MQQQCPMQPSPGPDKRVAFILMQFLPSNVAMDADGGYKAHGGSIPSERCHGFCSAVARIQVQMASVRLLKIGTVIKKEGRRRLRSWSIPRHWRPIQDTAAEYFEAWAAHAKFPVSETSIHKMMKGGPVDEIVASIEVFPSQIREIEDRLASLLGAHADFLRSNIVADRDYSIIGVID</sequence>
<protein>
    <submittedName>
        <fullName evidence="1">Uncharacterized protein</fullName>
    </submittedName>
</protein>
<evidence type="ECO:0000313" key="1">
    <source>
        <dbReference type="EMBL" id="KAK0630874.1"/>
    </source>
</evidence>
<keyword evidence="2" id="KW-1185">Reference proteome</keyword>
<dbReference type="Proteomes" id="UP001174934">
    <property type="component" value="Unassembled WGS sequence"/>
</dbReference>
<proteinExistence type="predicted"/>
<organism evidence="1 2">
    <name type="scientific">Bombardia bombarda</name>
    <dbReference type="NCBI Taxonomy" id="252184"/>
    <lineage>
        <taxon>Eukaryota</taxon>
        <taxon>Fungi</taxon>
        <taxon>Dikarya</taxon>
        <taxon>Ascomycota</taxon>
        <taxon>Pezizomycotina</taxon>
        <taxon>Sordariomycetes</taxon>
        <taxon>Sordariomycetidae</taxon>
        <taxon>Sordariales</taxon>
        <taxon>Lasiosphaeriaceae</taxon>
        <taxon>Bombardia</taxon>
    </lineage>
</organism>
<comment type="caution">
    <text evidence="1">The sequence shown here is derived from an EMBL/GenBank/DDBJ whole genome shotgun (WGS) entry which is preliminary data.</text>
</comment>
<accession>A0AA40CAW3</accession>
<evidence type="ECO:0000313" key="2">
    <source>
        <dbReference type="Proteomes" id="UP001174934"/>
    </source>
</evidence>
<dbReference type="AlphaFoldDB" id="A0AA40CAW3"/>
<gene>
    <name evidence="1" type="ORF">B0T17DRAFT_507310</name>
</gene>
<name>A0AA40CAW3_9PEZI</name>
<dbReference type="EMBL" id="JAULSR010000002">
    <property type="protein sequence ID" value="KAK0630874.1"/>
    <property type="molecule type" value="Genomic_DNA"/>
</dbReference>